<dbReference type="FunFam" id="3.30.160.60:FF:000926">
    <property type="entry name" value="Kruppel like factor 13"/>
    <property type="match status" value="1"/>
</dbReference>
<dbReference type="Proteomes" id="UP000288716">
    <property type="component" value="Unassembled WGS sequence"/>
</dbReference>
<protein>
    <submittedName>
        <fullName evidence="9">Krueppel-like factor 10</fullName>
    </submittedName>
</protein>
<accession>A0A443SHJ2</accession>
<evidence type="ECO:0000256" key="5">
    <source>
        <dbReference type="ARBA" id="ARBA00022833"/>
    </source>
</evidence>
<dbReference type="VEuPathDB" id="VectorBase:LDEU005087"/>
<evidence type="ECO:0000313" key="9">
    <source>
        <dbReference type="EMBL" id="RWS26952.1"/>
    </source>
</evidence>
<organism evidence="9 10">
    <name type="scientific">Leptotrombidium deliense</name>
    <dbReference type="NCBI Taxonomy" id="299467"/>
    <lineage>
        <taxon>Eukaryota</taxon>
        <taxon>Metazoa</taxon>
        <taxon>Ecdysozoa</taxon>
        <taxon>Arthropoda</taxon>
        <taxon>Chelicerata</taxon>
        <taxon>Arachnida</taxon>
        <taxon>Acari</taxon>
        <taxon>Acariformes</taxon>
        <taxon>Trombidiformes</taxon>
        <taxon>Prostigmata</taxon>
        <taxon>Anystina</taxon>
        <taxon>Parasitengona</taxon>
        <taxon>Trombiculoidea</taxon>
        <taxon>Trombiculidae</taxon>
        <taxon>Leptotrombidium</taxon>
    </lineage>
</organism>
<dbReference type="PROSITE" id="PS00028">
    <property type="entry name" value="ZINC_FINGER_C2H2_1"/>
    <property type="match status" value="3"/>
</dbReference>
<dbReference type="SMART" id="SM00355">
    <property type="entry name" value="ZnF_C2H2"/>
    <property type="match status" value="3"/>
</dbReference>
<evidence type="ECO:0000259" key="8">
    <source>
        <dbReference type="PROSITE" id="PS50157"/>
    </source>
</evidence>
<keyword evidence="10" id="KW-1185">Reference proteome</keyword>
<feature type="domain" description="C2H2-type" evidence="8">
    <location>
        <begin position="134"/>
        <end position="161"/>
    </location>
</feature>
<feature type="non-terminal residue" evidence="9">
    <location>
        <position position="1"/>
    </location>
</feature>
<comment type="caution">
    <text evidence="9">The sequence shown here is derived from an EMBL/GenBank/DDBJ whole genome shotgun (WGS) entry which is preliminary data.</text>
</comment>
<evidence type="ECO:0000256" key="2">
    <source>
        <dbReference type="ARBA" id="ARBA00022723"/>
    </source>
</evidence>
<dbReference type="PROSITE" id="PS50157">
    <property type="entry name" value="ZINC_FINGER_C2H2_2"/>
    <property type="match status" value="3"/>
</dbReference>
<dbReference type="InterPro" id="IPR013087">
    <property type="entry name" value="Znf_C2H2_type"/>
</dbReference>
<dbReference type="GO" id="GO:0005634">
    <property type="term" value="C:nucleus"/>
    <property type="evidence" value="ECO:0007669"/>
    <property type="project" value="UniProtKB-SubCell"/>
</dbReference>
<evidence type="ECO:0000256" key="1">
    <source>
        <dbReference type="ARBA" id="ARBA00004123"/>
    </source>
</evidence>
<keyword evidence="4 7" id="KW-0863">Zinc-finger</keyword>
<proteinExistence type="predicted"/>
<dbReference type="AlphaFoldDB" id="A0A443SHJ2"/>
<dbReference type="PANTHER" id="PTHR23235">
    <property type="entry name" value="KRUEPPEL-LIKE TRANSCRIPTION FACTOR"/>
    <property type="match status" value="1"/>
</dbReference>
<evidence type="ECO:0000256" key="6">
    <source>
        <dbReference type="ARBA" id="ARBA00023242"/>
    </source>
</evidence>
<keyword evidence="6" id="KW-0539">Nucleus</keyword>
<evidence type="ECO:0000256" key="3">
    <source>
        <dbReference type="ARBA" id="ARBA00022737"/>
    </source>
</evidence>
<evidence type="ECO:0000256" key="4">
    <source>
        <dbReference type="ARBA" id="ARBA00022771"/>
    </source>
</evidence>
<dbReference type="FunFam" id="3.30.160.60:FF:000125">
    <property type="entry name" value="Putative zinc finger protein 143"/>
    <property type="match status" value="1"/>
</dbReference>
<dbReference type="InterPro" id="IPR036236">
    <property type="entry name" value="Znf_C2H2_sf"/>
</dbReference>
<sequence>TPTIVPIHPGVVQFLLAPQQTNQSTTNTSPVLLAPAFAPLTSLTTANSLMASNKKPVPERRRSYQCTYANCTKTYYKSSHLKAHIRTHTVSLIKNFHFLGEKPFVCSWESCGRQFSRSDELSRHKRTHTGEKKFVCSICERRFMRSDHLTKHVKRHVASDGKRKGLDQLKNTSIIATTTASTPIAISPATTLFVIE</sequence>
<dbReference type="SUPFAM" id="SSF57667">
    <property type="entry name" value="beta-beta-alpha zinc fingers"/>
    <property type="match status" value="2"/>
</dbReference>
<keyword evidence="5" id="KW-0862">Zinc</keyword>
<dbReference type="Gene3D" id="3.30.160.60">
    <property type="entry name" value="Classic Zinc Finger"/>
    <property type="match status" value="3"/>
</dbReference>
<feature type="domain" description="C2H2-type" evidence="8">
    <location>
        <begin position="104"/>
        <end position="133"/>
    </location>
</feature>
<dbReference type="EMBL" id="NCKV01002360">
    <property type="protein sequence ID" value="RWS26952.1"/>
    <property type="molecule type" value="Genomic_DNA"/>
</dbReference>
<dbReference type="GO" id="GO:0000981">
    <property type="term" value="F:DNA-binding transcription factor activity, RNA polymerase II-specific"/>
    <property type="evidence" value="ECO:0007669"/>
    <property type="project" value="TreeGrafter"/>
</dbReference>
<keyword evidence="2" id="KW-0479">Metal-binding</keyword>
<comment type="subcellular location">
    <subcellularLocation>
        <location evidence="1">Nucleus</location>
    </subcellularLocation>
</comment>
<evidence type="ECO:0000313" key="10">
    <source>
        <dbReference type="Proteomes" id="UP000288716"/>
    </source>
</evidence>
<dbReference type="GO" id="GO:0008270">
    <property type="term" value="F:zinc ion binding"/>
    <property type="evidence" value="ECO:0007669"/>
    <property type="project" value="UniProtKB-KW"/>
</dbReference>
<reference evidence="9 10" key="1">
    <citation type="journal article" date="2018" name="Gigascience">
        <title>Genomes of trombidid mites reveal novel predicted allergens and laterally-transferred genes associated with secondary metabolism.</title>
        <authorList>
            <person name="Dong X."/>
            <person name="Chaisiri K."/>
            <person name="Xia D."/>
            <person name="Armstrong S.D."/>
            <person name="Fang Y."/>
            <person name="Donnelly M.J."/>
            <person name="Kadowaki T."/>
            <person name="McGarry J.W."/>
            <person name="Darby A.C."/>
            <person name="Makepeace B.L."/>
        </authorList>
    </citation>
    <scope>NUCLEOTIDE SEQUENCE [LARGE SCALE GENOMIC DNA]</scope>
    <source>
        <strain evidence="9">UoL-UT</strain>
    </source>
</reference>
<dbReference type="STRING" id="299467.A0A443SHJ2"/>
<dbReference type="FunFam" id="3.30.160.60:FF:000018">
    <property type="entry name" value="Krueppel-like factor 15"/>
    <property type="match status" value="1"/>
</dbReference>
<dbReference type="PANTHER" id="PTHR23235:SF164">
    <property type="entry name" value="C2H2-TYPE DOMAIN-CONTAINING PROTEIN"/>
    <property type="match status" value="1"/>
</dbReference>
<dbReference type="Pfam" id="PF00096">
    <property type="entry name" value="zf-C2H2"/>
    <property type="match status" value="3"/>
</dbReference>
<name>A0A443SHJ2_9ACAR</name>
<gene>
    <name evidence="9" type="ORF">B4U80_11460</name>
</gene>
<evidence type="ECO:0000256" key="7">
    <source>
        <dbReference type="PROSITE-ProRule" id="PRU00042"/>
    </source>
</evidence>
<dbReference type="OrthoDB" id="4748970at2759"/>
<feature type="domain" description="C2H2-type" evidence="8">
    <location>
        <begin position="64"/>
        <end position="89"/>
    </location>
</feature>
<dbReference type="GO" id="GO:0000978">
    <property type="term" value="F:RNA polymerase II cis-regulatory region sequence-specific DNA binding"/>
    <property type="evidence" value="ECO:0007669"/>
    <property type="project" value="TreeGrafter"/>
</dbReference>
<feature type="non-terminal residue" evidence="9">
    <location>
        <position position="196"/>
    </location>
</feature>
<keyword evidence="3" id="KW-0677">Repeat</keyword>